<evidence type="ECO:0000256" key="2">
    <source>
        <dbReference type="ARBA" id="ARBA00022692"/>
    </source>
</evidence>
<evidence type="ECO:0000256" key="4">
    <source>
        <dbReference type="ARBA" id="ARBA00023136"/>
    </source>
</evidence>
<dbReference type="InterPro" id="IPR052719">
    <property type="entry name" value="CvpA-like"/>
</dbReference>
<reference evidence="7 8" key="1">
    <citation type="submission" date="2020-03" db="EMBL/GenBank/DDBJ databases">
        <title>Roseomonas selenitidurans sp. nov. isolated from soil.</title>
        <authorList>
            <person name="Liu H."/>
        </authorList>
    </citation>
    <scope>NUCLEOTIDE SEQUENCE [LARGE SCALE GENOMIC DNA]</scope>
    <source>
        <strain evidence="7 8">JCM 15073</strain>
    </source>
</reference>
<gene>
    <name evidence="7" type="ORF">HB662_06490</name>
</gene>
<keyword evidence="8" id="KW-1185">Reference proteome</keyword>
<keyword evidence="2 6" id="KW-0812">Transmembrane</keyword>
<proteinExistence type="predicted"/>
<feature type="transmembrane region" description="Helical" evidence="6">
    <location>
        <begin position="28"/>
        <end position="48"/>
    </location>
</feature>
<keyword evidence="3 6" id="KW-1133">Transmembrane helix</keyword>
<evidence type="ECO:0000256" key="5">
    <source>
        <dbReference type="SAM" id="MobiDB-lite"/>
    </source>
</evidence>
<dbReference type="PANTHER" id="PTHR36926">
    <property type="entry name" value="COLICIN V PRODUCTION PROTEIN"/>
    <property type="match status" value="1"/>
</dbReference>
<dbReference type="RefSeq" id="WP_168048396.1">
    <property type="nucleotide sequence ID" value="NZ_JAATJR010000002.1"/>
</dbReference>
<evidence type="ECO:0000256" key="3">
    <source>
        <dbReference type="ARBA" id="ARBA00022989"/>
    </source>
</evidence>
<dbReference type="Proteomes" id="UP000765160">
    <property type="component" value="Unassembled WGS sequence"/>
</dbReference>
<accession>A0ABX1EWF9</accession>
<organism evidence="7 8">
    <name type="scientific">Falsiroseomonas frigidaquae</name>
    <dbReference type="NCBI Taxonomy" id="487318"/>
    <lineage>
        <taxon>Bacteria</taxon>
        <taxon>Pseudomonadati</taxon>
        <taxon>Pseudomonadota</taxon>
        <taxon>Alphaproteobacteria</taxon>
        <taxon>Acetobacterales</taxon>
        <taxon>Roseomonadaceae</taxon>
        <taxon>Falsiroseomonas</taxon>
    </lineage>
</organism>
<keyword evidence="4 6" id="KW-0472">Membrane</keyword>
<dbReference type="InterPro" id="IPR003825">
    <property type="entry name" value="Colicin-V_CvpA"/>
</dbReference>
<evidence type="ECO:0000256" key="6">
    <source>
        <dbReference type="SAM" id="Phobius"/>
    </source>
</evidence>
<evidence type="ECO:0000313" key="8">
    <source>
        <dbReference type="Proteomes" id="UP000765160"/>
    </source>
</evidence>
<comment type="caution">
    <text evidence="7">The sequence shown here is derived from an EMBL/GenBank/DDBJ whole genome shotgun (WGS) entry which is preliminary data.</text>
</comment>
<name>A0ABX1EWF9_9PROT</name>
<dbReference type="Pfam" id="PF02674">
    <property type="entry name" value="Colicin_V"/>
    <property type="match status" value="1"/>
</dbReference>
<sequence length="186" mass="19801">MTWVDAVILAVCLLSAGLAYFRGLVREVLGVGAWAGAIVAAILAEPAVTPLAGQYVEPPWLATGVAVGVVFLLVLVVLKLLIAWLAGHVQRSALGGVDRVLGLLFGLARGAFIVVIAYIVAGLVLPDSDRWPEPVRQARSLPFAAQGAAWVVEKLPDDFRPRLPDGTGRQEPSMDQLLRPPARSRI</sequence>
<comment type="subcellular location">
    <subcellularLocation>
        <location evidence="1">Membrane</location>
        <topology evidence="1">Multi-pass membrane protein</topology>
    </subcellularLocation>
</comment>
<feature type="region of interest" description="Disordered" evidence="5">
    <location>
        <begin position="162"/>
        <end position="186"/>
    </location>
</feature>
<protein>
    <submittedName>
        <fullName evidence="7">CvpA family protein</fullName>
    </submittedName>
</protein>
<evidence type="ECO:0000256" key="1">
    <source>
        <dbReference type="ARBA" id="ARBA00004141"/>
    </source>
</evidence>
<dbReference type="EMBL" id="JAAVTX010000002">
    <property type="protein sequence ID" value="NKE44419.1"/>
    <property type="molecule type" value="Genomic_DNA"/>
</dbReference>
<feature type="transmembrane region" description="Helical" evidence="6">
    <location>
        <begin position="103"/>
        <end position="125"/>
    </location>
</feature>
<feature type="transmembrane region" description="Helical" evidence="6">
    <location>
        <begin position="6"/>
        <end position="21"/>
    </location>
</feature>
<dbReference type="PANTHER" id="PTHR36926:SF1">
    <property type="entry name" value="COLICIN V PRODUCTION PROTEIN"/>
    <property type="match status" value="1"/>
</dbReference>
<evidence type="ECO:0000313" key="7">
    <source>
        <dbReference type="EMBL" id="NKE44419.1"/>
    </source>
</evidence>
<feature type="transmembrane region" description="Helical" evidence="6">
    <location>
        <begin position="60"/>
        <end position="82"/>
    </location>
</feature>